<dbReference type="HOGENOM" id="CLU_1240815_0_0_1"/>
<dbReference type="EMBL" id="KN837131">
    <property type="protein sequence ID" value="KIJ42286.1"/>
    <property type="molecule type" value="Genomic_DNA"/>
</dbReference>
<keyword evidence="3" id="KW-1185">Reference proteome</keyword>
<name>A0A0C9VVG9_SPHS4</name>
<evidence type="ECO:0000256" key="1">
    <source>
        <dbReference type="SAM" id="MobiDB-lite"/>
    </source>
</evidence>
<feature type="compositionally biased region" description="Basic and acidic residues" evidence="1">
    <location>
        <begin position="8"/>
        <end position="28"/>
    </location>
</feature>
<evidence type="ECO:0000313" key="2">
    <source>
        <dbReference type="EMBL" id="KIJ42286.1"/>
    </source>
</evidence>
<sequence>MGRGRGVSHLEYRDEDASRNVEEADAKQQPRNKRRIAVRLSLSYPAVYWRCVWWVPFDIGHRNVSRCCTDIARFDGERAVLYVNATFDGTEDSVDLARCIARCRRKASVRPPTLISGSLDGVNANGITSPSHKLITLHQIRLRSTIELGSRSFISLVLVQQTPSSDKSSMRIMLDGNGSSGGRTMEIGGIFPLPDTVGSPLTRLGSGTAAVDEGDTRLKCIPPVRQ</sequence>
<evidence type="ECO:0000313" key="3">
    <source>
        <dbReference type="Proteomes" id="UP000054279"/>
    </source>
</evidence>
<dbReference type="AlphaFoldDB" id="A0A0C9VVG9"/>
<feature type="region of interest" description="Disordered" evidence="1">
    <location>
        <begin position="1"/>
        <end position="28"/>
    </location>
</feature>
<proteinExistence type="predicted"/>
<gene>
    <name evidence="2" type="ORF">M422DRAFT_254691</name>
</gene>
<protein>
    <submittedName>
        <fullName evidence="2">Unplaced genomic scaffold SPHSTscaffold_56, whole genome shotgun sequence</fullName>
    </submittedName>
</protein>
<dbReference type="Proteomes" id="UP000054279">
    <property type="component" value="Unassembled WGS sequence"/>
</dbReference>
<reference evidence="2 3" key="1">
    <citation type="submission" date="2014-06" db="EMBL/GenBank/DDBJ databases">
        <title>Evolutionary Origins and Diversification of the Mycorrhizal Mutualists.</title>
        <authorList>
            <consortium name="DOE Joint Genome Institute"/>
            <consortium name="Mycorrhizal Genomics Consortium"/>
            <person name="Kohler A."/>
            <person name="Kuo A."/>
            <person name="Nagy L.G."/>
            <person name="Floudas D."/>
            <person name="Copeland A."/>
            <person name="Barry K.W."/>
            <person name="Cichocki N."/>
            <person name="Veneault-Fourrey C."/>
            <person name="LaButti K."/>
            <person name="Lindquist E.A."/>
            <person name="Lipzen A."/>
            <person name="Lundell T."/>
            <person name="Morin E."/>
            <person name="Murat C."/>
            <person name="Riley R."/>
            <person name="Ohm R."/>
            <person name="Sun H."/>
            <person name="Tunlid A."/>
            <person name="Henrissat B."/>
            <person name="Grigoriev I.V."/>
            <person name="Hibbett D.S."/>
            <person name="Martin F."/>
        </authorList>
    </citation>
    <scope>NUCLEOTIDE SEQUENCE [LARGE SCALE GENOMIC DNA]</scope>
    <source>
        <strain evidence="2 3">SS14</strain>
    </source>
</reference>
<accession>A0A0C9VVG9</accession>
<organism evidence="2 3">
    <name type="scientific">Sphaerobolus stellatus (strain SS14)</name>
    <dbReference type="NCBI Taxonomy" id="990650"/>
    <lineage>
        <taxon>Eukaryota</taxon>
        <taxon>Fungi</taxon>
        <taxon>Dikarya</taxon>
        <taxon>Basidiomycota</taxon>
        <taxon>Agaricomycotina</taxon>
        <taxon>Agaricomycetes</taxon>
        <taxon>Phallomycetidae</taxon>
        <taxon>Geastrales</taxon>
        <taxon>Sphaerobolaceae</taxon>
        <taxon>Sphaerobolus</taxon>
    </lineage>
</organism>